<evidence type="ECO:0000256" key="2">
    <source>
        <dbReference type="SAM" id="Phobius"/>
    </source>
</evidence>
<feature type="compositionally biased region" description="Basic and acidic residues" evidence="1">
    <location>
        <begin position="115"/>
        <end position="133"/>
    </location>
</feature>
<feature type="transmembrane region" description="Helical" evidence="2">
    <location>
        <begin position="7"/>
        <end position="31"/>
    </location>
</feature>
<dbReference type="AlphaFoldDB" id="A0A0Q3UT48"/>
<feature type="compositionally biased region" description="Basic and acidic residues" evidence="1">
    <location>
        <begin position="35"/>
        <end position="55"/>
    </location>
</feature>
<evidence type="ECO:0000313" key="4">
    <source>
        <dbReference type="Proteomes" id="UP000051836"/>
    </source>
</evidence>
<keyword evidence="2" id="KW-0812">Transmembrane</keyword>
<gene>
    <name evidence="3" type="ORF">AAES_61630</name>
</gene>
<proteinExistence type="predicted"/>
<keyword evidence="2" id="KW-1133">Transmembrane helix</keyword>
<protein>
    <submittedName>
        <fullName evidence="3">Uncharacterized protein</fullName>
    </submittedName>
</protein>
<evidence type="ECO:0000313" key="3">
    <source>
        <dbReference type="EMBL" id="KQK83274.1"/>
    </source>
</evidence>
<keyword evidence="2" id="KW-0472">Membrane</keyword>
<feature type="region of interest" description="Disordered" evidence="1">
    <location>
        <begin position="34"/>
        <end position="75"/>
    </location>
</feature>
<feature type="region of interest" description="Disordered" evidence="1">
    <location>
        <begin position="99"/>
        <end position="142"/>
    </location>
</feature>
<dbReference type="EMBL" id="LMAW01001547">
    <property type="protein sequence ID" value="KQK83274.1"/>
    <property type="molecule type" value="Genomic_DNA"/>
</dbReference>
<name>A0A0Q3UT48_AMAAE</name>
<reference evidence="3 4" key="1">
    <citation type="submission" date="2015-10" db="EMBL/GenBank/DDBJ databases">
        <authorList>
            <person name="Gilbert D.G."/>
        </authorList>
    </citation>
    <scope>NUCLEOTIDE SEQUENCE [LARGE SCALE GENOMIC DNA]</scope>
    <source>
        <strain evidence="3">FVVF132</strain>
    </source>
</reference>
<keyword evidence="4" id="KW-1185">Reference proteome</keyword>
<organism evidence="3 4">
    <name type="scientific">Amazona aestiva</name>
    <name type="common">Blue-fronted Amazon parrot</name>
    <dbReference type="NCBI Taxonomy" id="12930"/>
    <lineage>
        <taxon>Eukaryota</taxon>
        <taxon>Metazoa</taxon>
        <taxon>Chordata</taxon>
        <taxon>Craniata</taxon>
        <taxon>Vertebrata</taxon>
        <taxon>Euteleostomi</taxon>
        <taxon>Archelosauria</taxon>
        <taxon>Archosauria</taxon>
        <taxon>Dinosauria</taxon>
        <taxon>Saurischia</taxon>
        <taxon>Theropoda</taxon>
        <taxon>Coelurosauria</taxon>
        <taxon>Aves</taxon>
        <taxon>Neognathae</taxon>
        <taxon>Neoaves</taxon>
        <taxon>Telluraves</taxon>
        <taxon>Australaves</taxon>
        <taxon>Psittaciformes</taxon>
        <taxon>Psittacidae</taxon>
        <taxon>Amazona</taxon>
    </lineage>
</organism>
<accession>A0A0Q3UT48</accession>
<evidence type="ECO:0000256" key="1">
    <source>
        <dbReference type="SAM" id="MobiDB-lite"/>
    </source>
</evidence>
<sequence>MDVAMDLYLAIRLLFIVLALILTSVFVMLWGAEGEQPREPPAEPRKPKSQEDAGDHAALPSKAEEEDLDSEKEKLMVDLDSMMPLPLDLVLKVFLDASGESSQGKGRTGKRVPKAKGDKKSKTGKETSRDKASNNDVQLRKGRKILKLRPCSSNINLKSMMSHTRSRTFFL</sequence>
<dbReference type="Proteomes" id="UP000051836">
    <property type="component" value="Unassembled WGS sequence"/>
</dbReference>
<comment type="caution">
    <text evidence="3">The sequence shown here is derived from an EMBL/GenBank/DDBJ whole genome shotgun (WGS) entry which is preliminary data.</text>
</comment>